<sequence length="211" mass="24277">MKLYSYFRSSASYRVRIALNLKQLPYDIVPVHLVKGEQHADEYRNQNPSELTPSLQLDDGTVITQSMAILDYLEAHHPKKPLLPSAHIDRAIVLSMCHIIACDTHPLNNLRVLRYLSSELNVSDEQKHAWYAHWIRLNFTALEQLLVKHGGQYCFGNTITMADCLLIPQVYNAKRFKVDLTDFPNILKVAERCNQLEAFIQASPEKQVDFE</sequence>
<dbReference type="InterPro" id="IPR034333">
    <property type="entry name" value="GST_Zeta_N"/>
</dbReference>
<name>A0ABW8UAW7_9GAMM</name>
<gene>
    <name evidence="4" type="primary">maiA</name>
    <name evidence="4" type="ORF">ACJHVH_06330</name>
</gene>
<dbReference type="InterPro" id="IPR036282">
    <property type="entry name" value="Glutathione-S-Trfase_C_sf"/>
</dbReference>
<dbReference type="NCBIfam" id="TIGR01262">
    <property type="entry name" value="maiA"/>
    <property type="match status" value="1"/>
</dbReference>
<dbReference type="Proteomes" id="UP001624684">
    <property type="component" value="Unassembled WGS sequence"/>
</dbReference>
<dbReference type="GO" id="GO:0016034">
    <property type="term" value="F:maleylacetoacetate isomerase activity"/>
    <property type="evidence" value="ECO:0007669"/>
    <property type="project" value="UniProtKB-EC"/>
</dbReference>
<dbReference type="PANTHER" id="PTHR42673">
    <property type="entry name" value="MALEYLACETOACETATE ISOMERASE"/>
    <property type="match status" value="1"/>
</dbReference>
<dbReference type="InterPro" id="IPR034330">
    <property type="entry name" value="GST_Zeta_C"/>
</dbReference>
<dbReference type="Gene3D" id="3.40.30.10">
    <property type="entry name" value="Glutaredoxin"/>
    <property type="match status" value="1"/>
</dbReference>
<reference evidence="4 5" key="1">
    <citation type="submission" date="2024-11" db="EMBL/GenBank/DDBJ databases">
        <title>First Report of Moraxella oculi in Brazil in an Infectious Bovine Keratoconjunctivitis Outbreak.</title>
        <authorList>
            <person name="Carvalho C.V."/>
            <person name="Domingues R."/>
            <person name="Coutinho C."/>
            <person name="Honorio N.T.B.S."/>
            <person name="Faza D.R.L.R."/>
            <person name="Carvalho W.A."/>
            <person name="Machado A.B.F."/>
            <person name="Martins M.F."/>
            <person name="Gaspar E.B."/>
        </authorList>
    </citation>
    <scope>NUCLEOTIDE SEQUENCE [LARGE SCALE GENOMIC DNA]</scope>
    <source>
        <strain evidence="4 5">2117LE</strain>
    </source>
</reference>
<keyword evidence="5" id="KW-1185">Reference proteome</keyword>
<feature type="domain" description="GST C-terminal" evidence="3">
    <location>
        <begin position="86"/>
        <end position="211"/>
    </location>
</feature>
<dbReference type="InterPro" id="IPR005955">
    <property type="entry name" value="GST_Zeta"/>
</dbReference>
<dbReference type="InterPro" id="IPR004046">
    <property type="entry name" value="GST_C"/>
</dbReference>
<dbReference type="InterPro" id="IPR040079">
    <property type="entry name" value="Glutathione_S-Trfase"/>
</dbReference>
<dbReference type="SUPFAM" id="SSF47616">
    <property type="entry name" value="GST C-terminal domain-like"/>
    <property type="match status" value="1"/>
</dbReference>
<dbReference type="Pfam" id="PF14497">
    <property type="entry name" value="GST_C_3"/>
    <property type="match status" value="1"/>
</dbReference>
<organism evidence="4 5">
    <name type="scientific">Moraxella oculi</name>
    <dbReference type="NCBI Taxonomy" id="2940516"/>
    <lineage>
        <taxon>Bacteria</taxon>
        <taxon>Pseudomonadati</taxon>
        <taxon>Pseudomonadota</taxon>
        <taxon>Gammaproteobacteria</taxon>
        <taxon>Moraxellales</taxon>
        <taxon>Moraxellaceae</taxon>
        <taxon>Moraxella</taxon>
    </lineage>
</organism>
<comment type="similarity">
    <text evidence="1">Belongs to the GST superfamily. Zeta family.</text>
</comment>
<dbReference type="EC" id="5.2.1.2" evidence="4"/>
<dbReference type="Pfam" id="PF13409">
    <property type="entry name" value="GST_N_2"/>
    <property type="match status" value="1"/>
</dbReference>
<dbReference type="EMBL" id="JBJJXE010000009">
    <property type="protein sequence ID" value="MFL1732612.1"/>
    <property type="molecule type" value="Genomic_DNA"/>
</dbReference>
<dbReference type="SFLD" id="SFLDG00358">
    <property type="entry name" value="Main_(cytGST)"/>
    <property type="match status" value="1"/>
</dbReference>
<dbReference type="CDD" id="cd03191">
    <property type="entry name" value="GST_C_Zeta"/>
    <property type="match status" value="1"/>
</dbReference>
<dbReference type="InterPro" id="IPR036249">
    <property type="entry name" value="Thioredoxin-like_sf"/>
</dbReference>
<evidence type="ECO:0000313" key="4">
    <source>
        <dbReference type="EMBL" id="MFL1732612.1"/>
    </source>
</evidence>
<evidence type="ECO:0000259" key="2">
    <source>
        <dbReference type="PROSITE" id="PS50404"/>
    </source>
</evidence>
<accession>A0ABW8UAW7</accession>
<dbReference type="PROSITE" id="PS50405">
    <property type="entry name" value="GST_CTER"/>
    <property type="match status" value="1"/>
</dbReference>
<dbReference type="InterPro" id="IPR004045">
    <property type="entry name" value="Glutathione_S-Trfase_N"/>
</dbReference>
<feature type="domain" description="GST N-terminal" evidence="2">
    <location>
        <begin position="1"/>
        <end position="81"/>
    </location>
</feature>
<dbReference type="InterPro" id="IPR010987">
    <property type="entry name" value="Glutathione-S-Trfase_C-like"/>
</dbReference>
<evidence type="ECO:0000313" key="5">
    <source>
        <dbReference type="Proteomes" id="UP001624684"/>
    </source>
</evidence>
<dbReference type="SUPFAM" id="SSF52833">
    <property type="entry name" value="Thioredoxin-like"/>
    <property type="match status" value="1"/>
</dbReference>
<evidence type="ECO:0000256" key="1">
    <source>
        <dbReference type="ARBA" id="ARBA00010007"/>
    </source>
</evidence>
<keyword evidence="4" id="KW-0413">Isomerase</keyword>
<dbReference type="RefSeq" id="WP_407069187.1">
    <property type="nucleotide sequence ID" value="NZ_JBJJXE010000009.1"/>
</dbReference>
<dbReference type="SFLD" id="SFLDS00019">
    <property type="entry name" value="Glutathione_Transferase_(cytos"/>
    <property type="match status" value="1"/>
</dbReference>
<protein>
    <submittedName>
        <fullName evidence="4">Maleylacetoacetate isomerase</fullName>
        <ecNumber evidence="4">5.2.1.2</ecNumber>
    </submittedName>
</protein>
<proteinExistence type="inferred from homology"/>
<evidence type="ECO:0000259" key="3">
    <source>
        <dbReference type="PROSITE" id="PS50405"/>
    </source>
</evidence>
<dbReference type="PROSITE" id="PS50404">
    <property type="entry name" value="GST_NTER"/>
    <property type="match status" value="1"/>
</dbReference>
<dbReference type="PANTHER" id="PTHR42673:SF21">
    <property type="entry name" value="GLUTATHIONE S-TRANSFERASE YFCF"/>
    <property type="match status" value="1"/>
</dbReference>
<dbReference type="CDD" id="cd03042">
    <property type="entry name" value="GST_N_Zeta"/>
    <property type="match status" value="1"/>
</dbReference>
<dbReference type="Gene3D" id="1.20.1050.10">
    <property type="match status" value="1"/>
</dbReference>
<comment type="caution">
    <text evidence="4">The sequence shown here is derived from an EMBL/GenBank/DDBJ whole genome shotgun (WGS) entry which is preliminary data.</text>
</comment>